<dbReference type="STRING" id="3076.A0A2P6TLM1"/>
<reference evidence="2 3" key="1">
    <citation type="journal article" date="2018" name="Plant J.">
        <title>Genome sequences of Chlorella sorokiniana UTEX 1602 and Micractinium conductrix SAG 241.80: implications to maltose excretion by a green alga.</title>
        <authorList>
            <person name="Arriola M.B."/>
            <person name="Velmurugan N."/>
            <person name="Zhang Y."/>
            <person name="Plunkett M.H."/>
            <person name="Hondzo H."/>
            <person name="Barney B.M."/>
        </authorList>
    </citation>
    <scope>NUCLEOTIDE SEQUENCE [LARGE SCALE GENOMIC DNA]</scope>
    <source>
        <strain evidence="3">UTEX 1602</strain>
    </source>
</reference>
<feature type="region of interest" description="Disordered" evidence="1">
    <location>
        <begin position="1541"/>
        <end position="1633"/>
    </location>
</feature>
<feature type="compositionally biased region" description="Low complexity" evidence="1">
    <location>
        <begin position="1473"/>
        <end position="1489"/>
    </location>
</feature>
<feature type="compositionally biased region" description="Polar residues" evidence="1">
    <location>
        <begin position="1574"/>
        <end position="1583"/>
    </location>
</feature>
<evidence type="ECO:0000313" key="3">
    <source>
        <dbReference type="Proteomes" id="UP000239899"/>
    </source>
</evidence>
<dbReference type="Proteomes" id="UP000239899">
    <property type="component" value="Unassembled WGS sequence"/>
</dbReference>
<feature type="region of interest" description="Disordered" evidence="1">
    <location>
        <begin position="1108"/>
        <end position="1196"/>
    </location>
</feature>
<gene>
    <name evidence="2" type="ORF">C2E21_6279</name>
</gene>
<feature type="region of interest" description="Disordered" evidence="1">
    <location>
        <begin position="190"/>
        <end position="217"/>
    </location>
</feature>
<dbReference type="EMBL" id="LHPG02000012">
    <property type="protein sequence ID" value="PRW45191.1"/>
    <property type="molecule type" value="Genomic_DNA"/>
</dbReference>
<dbReference type="GO" id="GO:0000712">
    <property type="term" value="P:resolution of meiotic recombination intermediates"/>
    <property type="evidence" value="ECO:0007669"/>
    <property type="project" value="TreeGrafter"/>
</dbReference>
<proteinExistence type="predicted"/>
<organism evidence="2 3">
    <name type="scientific">Chlorella sorokiniana</name>
    <name type="common">Freshwater green alga</name>
    <dbReference type="NCBI Taxonomy" id="3076"/>
    <lineage>
        <taxon>Eukaryota</taxon>
        <taxon>Viridiplantae</taxon>
        <taxon>Chlorophyta</taxon>
        <taxon>core chlorophytes</taxon>
        <taxon>Trebouxiophyceae</taxon>
        <taxon>Chlorellales</taxon>
        <taxon>Chlorellaceae</taxon>
        <taxon>Chlorella clade</taxon>
        <taxon>Chlorella</taxon>
    </lineage>
</organism>
<evidence type="ECO:0000256" key="1">
    <source>
        <dbReference type="SAM" id="MobiDB-lite"/>
    </source>
</evidence>
<feature type="compositionally biased region" description="Gly residues" evidence="1">
    <location>
        <begin position="1590"/>
        <end position="1624"/>
    </location>
</feature>
<feature type="compositionally biased region" description="Low complexity" evidence="1">
    <location>
        <begin position="1377"/>
        <end position="1392"/>
    </location>
</feature>
<dbReference type="OrthoDB" id="2018152at2759"/>
<dbReference type="InterPro" id="IPR038824">
    <property type="entry name" value="SHOC1-like"/>
</dbReference>
<keyword evidence="3" id="KW-1185">Reference proteome</keyword>
<feature type="compositionally biased region" description="Low complexity" evidence="1">
    <location>
        <begin position="1139"/>
        <end position="1187"/>
    </location>
</feature>
<feature type="region of interest" description="Disordered" evidence="1">
    <location>
        <begin position="1377"/>
        <end position="1421"/>
    </location>
</feature>
<dbReference type="PANTHER" id="PTHR35764">
    <property type="entry name" value="PROTEIN SHORTAGE IN CHIASMATA 1"/>
    <property type="match status" value="1"/>
</dbReference>
<comment type="caution">
    <text evidence="2">The sequence shown here is derived from an EMBL/GenBank/DDBJ whole genome shotgun (WGS) entry which is preliminary data.</text>
</comment>
<protein>
    <submittedName>
        <fullName evidence="2">Uncharacterized protein</fullName>
    </submittedName>
</protein>
<dbReference type="PANTHER" id="PTHR35764:SF1">
    <property type="entry name" value="PROTEIN SHORTAGE IN CHIASMATA 1"/>
    <property type="match status" value="1"/>
</dbReference>
<feature type="compositionally biased region" description="Low complexity" evidence="1">
    <location>
        <begin position="314"/>
        <end position="324"/>
    </location>
</feature>
<feature type="region of interest" description="Disordered" evidence="1">
    <location>
        <begin position="1457"/>
        <end position="1494"/>
    </location>
</feature>
<feature type="region of interest" description="Disordered" evidence="1">
    <location>
        <begin position="314"/>
        <end position="334"/>
    </location>
</feature>
<evidence type="ECO:0000313" key="2">
    <source>
        <dbReference type="EMBL" id="PRW45191.1"/>
    </source>
</evidence>
<sequence length="1633" mass="170517">MVWIAQATAQPRSCALQPAPARPVAAYWEAANAEQLARPTLPAFSLPPPTPLAQPRGQEGWAAALPLPPSDAGSEWAQQAALVPLAALRGPTDELCREPQAVQLSPPALEPALPPFLLPRLRTSRIDEWQRRSTALADEPCLPVSDAAAAHAAGQSFRFQPQPVQLPSPAAPASGAKPFSLLDRLLQQGPQGPLAAAEPPLLDVPLPPGGQADPDAAAPSNLRRELERLAAHSDGREGTVAADAAPEGLVCLRCLGPPLEQPAACDGTGTDRAAALLERLAAAPTSVQMEEHAPAATLPSFLLPPTQQSVAWADPAASPAAPAGGDAGGSSTHQQLFSLEPPVLPAAAAVRGAALVPGAPTSAVSHLFQPVPVPAAPTSDIAWCFVPEGCQPVSLATLAAQDMILDDGSGLVLPPVQVEEPGEADSPAPALLPLIQSECGCKPANTSHLALHLNWSLSSKQAALRPPELTAAVRSLRQQLLPRPATTQPPAEVRQQGQQRQARLIRQLLVPFMHPGQQEPGSSGEASAEEAVAAHLGQPSTAMHSVELPAVHAQLLRLLRDDEQRLVATAPAPGVPAEVARSDFLSVDALQKALRAAAGQPGSRELLKLYATMTVIRQTAAMLVHHGVRCAHLYLAQSQAELPGLLSAVTAAQELQAANRQVEAGQLEDSPKLAALQRLLAGIAALAPGAKCCIIGHPKSFFTLYKAVLAAGQTVIQLDRSGALTAAAKGGGSAATTGPLAAAVQQACACAGCVLVPAALVASGQFPLAAFQQVVVYASEPATKVELRPLSQLPCPLHFLEVPLPSLGTAGPLQAAPPAAAVAAGAAAPRLAQQGSHAAGPALQAGPPGVARVQHAARTAAPFAAQPEPAAPSIDWPLIISSDPCRPIRSSRPLYEAVLALEQQGAAVVERPLSLVDLVLSPSAGLVVCNNSAAKLEFDEFLSALAPVLYRLSFAFARVVLVCEGSPGFQAQVLCGTERLLALGRRAGLRLQCHATTSAAGTAAVVDSVARAWLAKWQAGGPGMQYAVAEAPTEEEAFLTRFYSLNPHSAFLLLSLGLPLSQLLRLSQLNPLQLPKAVALIPRHCLDLFSQCAAYGQPALGIPTASVMHPGQQQQQQAYGTPPRPRHHAPVEQADSCVPAAWEQQQAWEQPHQHQEWQQQQLQQAWQQQQQRQPQAKAVAAASAAAPGWGGSARYDEQAAGHLPPVQQQAALRGGYGAYAPAAAQQAPQAAYLAAQLEGQPAKQWDSRYEPYAQMNEAVYQRGMQMMQARLRGAAIPQPAAPALPPQQQQVHGAEAHAVGAAGQQYQQYQPPPPQQQQQLYEAQQQHQQMLQYQQQEQQRQLLLQQQAEAAAFPELPGLEEGAGMEPGVVGSYPTVQQWQQQQPQGQAGQYGADRHGEHALPPLHGKRPTAGPPQGGAAYGTAAQPYAQAGYTGRWPARQQGGAGHYQQQQPGVDEFGVSVQPSMSDDESDNAAAHQQHQHQAVSHAAQPGRGTALQQMQQLLVPGRGGSAGEEGGQIGAFLGSRKRDFSVPRSAGKLPAVPAAQRGAGQVTLADAEGSYEEQEGGPAAKRQRGTSASGQFNNLLRPPAGRGGGSTGGYKRGGGGGGRWGGGGRRYGGRFGGGRSANKPSRAW</sequence>
<name>A0A2P6TLM1_CHLSO</name>
<accession>A0A2P6TLM1</accession>